<dbReference type="InterPro" id="IPR004839">
    <property type="entry name" value="Aminotransferase_I/II_large"/>
</dbReference>
<comment type="cofactor">
    <cofactor evidence="1">
        <name>pyridoxal 5'-phosphate</name>
        <dbReference type="ChEBI" id="CHEBI:597326"/>
    </cofactor>
</comment>
<comment type="catalytic activity">
    <reaction evidence="8">
        <text>an aromatic L-alpha-amino acid + 2-oxoglutarate = an aromatic oxo-acid + L-glutamate</text>
        <dbReference type="Rhea" id="RHEA:17533"/>
        <dbReference type="ChEBI" id="CHEBI:16810"/>
        <dbReference type="ChEBI" id="CHEBI:29985"/>
        <dbReference type="ChEBI" id="CHEBI:73309"/>
        <dbReference type="ChEBI" id="CHEBI:84824"/>
        <dbReference type="EC" id="2.6.1.57"/>
    </reaction>
</comment>
<dbReference type="GO" id="GO:0030170">
    <property type="term" value="F:pyridoxal phosphate binding"/>
    <property type="evidence" value="ECO:0007669"/>
    <property type="project" value="InterPro"/>
</dbReference>
<dbReference type="GO" id="GO:0047536">
    <property type="term" value="F:2-aminoadipate transaminase activity"/>
    <property type="evidence" value="ECO:0007669"/>
    <property type="project" value="TreeGrafter"/>
</dbReference>
<dbReference type="GO" id="GO:0009074">
    <property type="term" value="P:aromatic amino acid family catabolic process"/>
    <property type="evidence" value="ECO:0007669"/>
    <property type="project" value="TreeGrafter"/>
</dbReference>
<dbReference type="OrthoDB" id="691673at2759"/>
<dbReference type="GO" id="GO:0019878">
    <property type="term" value="P:lysine biosynthetic process via aminoadipic acid"/>
    <property type="evidence" value="ECO:0007669"/>
    <property type="project" value="TreeGrafter"/>
</dbReference>
<evidence type="ECO:0000256" key="5">
    <source>
        <dbReference type="ARBA" id="ARBA00022576"/>
    </source>
</evidence>
<dbReference type="GO" id="GO:0008793">
    <property type="term" value="F:aromatic-amino-acid transaminase activity"/>
    <property type="evidence" value="ECO:0007669"/>
    <property type="project" value="TreeGrafter"/>
</dbReference>
<dbReference type="SUPFAM" id="SSF53383">
    <property type="entry name" value="PLP-dependent transferases"/>
    <property type="match status" value="1"/>
</dbReference>
<dbReference type="PANTHER" id="PTHR42790:SF21">
    <property type="entry name" value="AROMATIC_AMINOADIPATE AMINOTRANSFERASE 1"/>
    <property type="match status" value="1"/>
</dbReference>
<comment type="subcellular location">
    <subcellularLocation>
        <location evidence="2">Cytoplasm</location>
    </subcellularLocation>
</comment>
<feature type="domain" description="Aminotransferase class I/classII large" evidence="10">
    <location>
        <begin position="191"/>
        <end position="536"/>
    </location>
</feature>
<gene>
    <name evidence="11" type="ORF">PV10_07254</name>
</gene>
<dbReference type="InterPro" id="IPR015421">
    <property type="entry name" value="PyrdxlP-dep_Trfase_major"/>
</dbReference>
<sequence>MAPHADVEPVTDTSSVVVPDPVLVKGEVSPRFGIDDVFPLRQKNPPLSTIVASFSSAHMFKSKNSANRPAAKRWDHRISTESKLRQASSLKGAMKYFNKDTISLCGGLPSPEYFPFHQVSAKTPVAPHFAQDQVSEAATFSSGKYDTKTDDAMYDLHIALNYGQSMGPGALMRFVTEHTEIVHDPPYSDWDICMTAGSTSALDISLRMFVEKGHYVITEEYSFSSAIETILPMGAKLLGIKMDADGMLPDHLDDLLSNWDPQERQAPKPFVVYTVPTGQNPTASTQSLQRRKALYAIAEKHDLFILEDEPYYFLQMDPYVQGHVHTTARPFKPAPVKEFLQNLTPSYLSLDTSGRVLRLDSFSKIIAPGSRCGWVTGSSQVIERFLRHSEVSAQTPSGFALVTLYNLLEVNWGHKGFLEWLMYIRSEYTRRRDVIVNACDRYLPSQVASWTPPKAGMFHWIKLDVTKHPLYTEKGFTVDEILDIEHRVFETLAHQGTLCAKGSWFRAQRKTDTELFIRLTFAAASEEQMIQAVEKIGGGLRVEFGLPAQSAMNGHAK</sequence>
<dbReference type="PANTHER" id="PTHR42790">
    <property type="entry name" value="AMINOTRANSFERASE"/>
    <property type="match status" value="1"/>
</dbReference>
<dbReference type="VEuPathDB" id="FungiDB:PV10_07254"/>
<proteinExistence type="inferred from homology"/>
<dbReference type="GeneID" id="27325099"/>
<dbReference type="Proteomes" id="UP000054302">
    <property type="component" value="Unassembled WGS sequence"/>
</dbReference>
<dbReference type="AlphaFoldDB" id="A0A0D1Z7H0"/>
<dbReference type="CDD" id="cd00609">
    <property type="entry name" value="AAT_like"/>
    <property type="match status" value="1"/>
</dbReference>
<dbReference type="EC" id="2.6.1.57" evidence="9"/>
<evidence type="ECO:0000256" key="8">
    <source>
        <dbReference type="ARBA" id="ARBA00051993"/>
    </source>
</evidence>
<evidence type="ECO:0000313" key="11">
    <source>
        <dbReference type="EMBL" id="KIV89894.1"/>
    </source>
</evidence>
<reference evidence="11 12" key="1">
    <citation type="submission" date="2015-01" db="EMBL/GenBank/DDBJ databases">
        <title>The Genome Sequence of Exophiala mesophila CBS40295.</title>
        <authorList>
            <consortium name="The Broad Institute Genomics Platform"/>
            <person name="Cuomo C."/>
            <person name="de Hoog S."/>
            <person name="Gorbushina A."/>
            <person name="Stielow B."/>
            <person name="Teixiera M."/>
            <person name="Abouelleil A."/>
            <person name="Chapman S.B."/>
            <person name="Priest M."/>
            <person name="Young S.K."/>
            <person name="Wortman J."/>
            <person name="Nusbaum C."/>
            <person name="Birren B."/>
        </authorList>
    </citation>
    <scope>NUCLEOTIDE SEQUENCE [LARGE SCALE GENOMIC DNA]</scope>
    <source>
        <strain evidence="11 12">CBS 40295</strain>
    </source>
</reference>
<evidence type="ECO:0000256" key="2">
    <source>
        <dbReference type="ARBA" id="ARBA00004496"/>
    </source>
</evidence>
<dbReference type="STRING" id="212818.A0A0D1Z7H0"/>
<keyword evidence="6" id="KW-0808">Transferase</keyword>
<comment type="similarity">
    <text evidence="3">Belongs to the class-I pyridoxal-phosphate-dependent aminotransferase family.</text>
</comment>
<dbReference type="EMBL" id="KN847524">
    <property type="protein sequence ID" value="KIV89894.1"/>
    <property type="molecule type" value="Genomic_DNA"/>
</dbReference>
<dbReference type="RefSeq" id="XP_016221468.1">
    <property type="nucleotide sequence ID" value="XM_016372136.1"/>
</dbReference>
<protein>
    <recommendedName>
        <fullName evidence="9">aromatic-amino-acid transaminase</fullName>
        <ecNumber evidence="9">2.6.1.57</ecNumber>
    </recommendedName>
</protein>
<keyword evidence="7" id="KW-0663">Pyridoxal phosphate</keyword>
<keyword evidence="12" id="KW-1185">Reference proteome</keyword>
<keyword evidence="4" id="KW-0963">Cytoplasm</keyword>
<dbReference type="InterPro" id="IPR050859">
    <property type="entry name" value="Class-I_PLP-dep_aminotransf"/>
</dbReference>
<organism evidence="11 12">
    <name type="scientific">Exophiala mesophila</name>
    <name type="common">Black yeast-like fungus</name>
    <dbReference type="NCBI Taxonomy" id="212818"/>
    <lineage>
        <taxon>Eukaryota</taxon>
        <taxon>Fungi</taxon>
        <taxon>Dikarya</taxon>
        <taxon>Ascomycota</taxon>
        <taxon>Pezizomycotina</taxon>
        <taxon>Eurotiomycetes</taxon>
        <taxon>Chaetothyriomycetidae</taxon>
        <taxon>Chaetothyriales</taxon>
        <taxon>Herpotrichiellaceae</taxon>
        <taxon>Exophiala</taxon>
    </lineage>
</organism>
<keyword evidence="5" id="KW-0032">Aminotransferase</keyword>
<dbReference type="GO" id="GO:0006571">
    <property type="term" value="P:tyrosine biosynthetic process"/>
    <property type="evidence" value="ECO:0007669"/>
    <property type="project" value="TreeGrafter"/>
</dbReference>
<evidence type="ECO:0000256" key="9">
    <source>
        <dbReference type="ARBA" id="ARBA00067014"/>
    </source>
</evidence>
<dbReference type="GO" id="GO:0005737">
    <property type="term" value="C:cytoplasm"/>
    <property type="evidence" value="ECO:0007669"/>
    <property type="project" value="UniProtKB-SubCell"/>
</dbReference>
<dbReference type="InterPro" id="IPR015424">
    <property type="entry name" value="PyrdxlP-dep_Trfase"/>
</dbReference>
<dbReference type="HOGENOM" id="CLU_017584_0_5_1"/>
<evidence type="ECO:0000313" key="12">
    <source>
        <dbReference type="Proteomes" id="UP000054302"/>
    </source>
</evidence>
<evidence type="ECO:0000259" key="10">
    <source>
        <dbReference type="Pfam" id="PF00155"/>
    </source>
</evidence>
<dbReference type="Pfam" id="PF00155">
    <property type="entry name" value="Aminotran_1_2"/>
    <property type="match status" value="1"/>
</dbReference>
<evidence type="ECO:0000256" key="7">
    <source>
        <dbReference type="ARBA" id="ARBA00022898"/>
    </source>
</evidence>
<dbReference type="FunFam" id="3.40.640.10:FF:000074">
    <property type="entry name" value="Aromatic amino acid aminotransferase"/>
    <property type="match status" value="1"/>
</dbReference>
<evidence type="ECO:0000256" key="6">
    <source>
        <dbReference type="ARBA" id="ARBA00022679"/>
    </source>
</evidence>
<dbReference type="OMA" id="FMPGEPF"/>
<dbReference type="Gene3D" id="3.40.640.10">
    <property type="entry name" value="Type I PLP-dependent aspartate aminotransferase-like (Major domain)"/>
    <property type="match status" value="1"/>
</dbReference>
<evidence type="ECO:0000256" key="3">
    <source>
        <dbReference type="ARBA" id="ARBA00007441"/>
    </source>
</evidence>
<accession>A0A0D1Z7H0</accession>
<evidence type="ECO:0000256" key="4">
    <source>
        <dbReference type="ARBA" id="ARBA00022490"/>
    </source>
</evidence>
<name>A0A0D1Z7H0_EXOME</name>
<evidence type="ECO:0000256" key="1">
    <source>
        <dbReference type="ARBA" id="ARBA00001933"/>
    </source>
</evidence>